<dbReference type="PANTHER" id="PTHR15323">
    <property type="entry name" value="D123 PROTEIN"/>
    <property type="match status" value="1"/>
</dbReference>
<keyword evidence="3" id="KW-1185">Reference proteome</keyword>
<dbReference type="EMBL" id="JANCYU010000046">
    <property type="protein sequence ID" value="KAK4526972.1"/>
    <property type="molecule type" value="Genomic_DNA"/>
</dbReference>
<comment type="similarity">
    <text evidence="1">Belongs to the CDC123 family.</text>
</comment>
<dbReference type="Proteomes" id="UP001300502">
    <property type="component" value="Unassembled WGS sequence"/>
</dbReference>
<comment type="caution">
    <text evidence="2">The sequence shown here is derived from an EMBL/GenBank/DDBJ whole genome shotgun (WGS) entry which is preliminary data.</text>
</comment>
<protein>
    <recommendedName>
        <fullName evidence="4">Cell division cycle protein 123</fullName>
    </recommendedName>
</protein>
<proteinExistence type="inferred from homology"/>
<dbReference type="GO" id="GO:0005737">
    <property type="term" value="C:cytoplasm"/>
    <property type="evidence" value="ECO:0007669"/>
    <property type="project" value="TreeGrafter"/>
</dbReference>
<evidence type="ECO:0000256" key="1">
    <source>
        <dbReference type="ARBA" id="ARBA00011047"/>
    </source>
</evidence>
<evidence type="ECO:0008006" key="4">
    <source>
        <dbReference type="Google" id="ProtNLM"/>
    </source>
</evidence>
<organism evidence="2 3">
    <name type="scientific">Galdieria yellowstonensis</name>
    <dbReference type="NCBI Taxonomy" id="3028027"/>
    <lineage>
        <taxon>Eukaryota</taxon>
        <taxon>Rhodophyta</taxon>
        <taxon>Bangiophyceae</taxon>
        <taxon>Galdieriales</taxon>
        <taxon>Galdieriaceae</taxon>
        <taxon>Galdieria</taxon>
    </lineage>
</organism>
<dbReference type="InterPro" id="IPR009772">
    <property type="entry name" value="CDC123"/>
</dbReference>
<evidence type="ECO:0000313" key="3">
    <source>
        <dbReference type="Proteomes" id="UP001300502"/>
    </source>
</evidence>
<dbReference type="AlphaFoldDB" id="A0AAV9IHS3"/>
<reference evidence="2 3" key="1">
    <citation type="submission" date="2022-07" db="EMBL/GenBank/DDBJ databases">
        <title>Genome-wide signatures of adaptation to extreme environments.</title>
        <authorList>
            <person name="Cho C.H."/>
            <person name="Yoon H.S."/>
        </authorList>
    </citation>
    <scope>NUCLEOTIDE SEQUENCE [LARGE SCALE GENOMIC DNA]</scope>
    <source>
        <strain evidence="2 3">108.79 E11</strain>
    </source>
</reference>
<dbReference type="PANTHER" id="PTHR15323:SF6">
    <property type="entry name" value="CELL DIVISION CYCLE PROTEIN 123 HOMOLOG"/>
    <property type="match status" value="1"/>
</dbReference>
<gene>
    <name evidence="2" type="ORF">GAYE_SCF31G4893</name>
</gene>
<name>A0AAV9IHS3_9RHOD</name>
<accession>A0AAV9IHS3</accession>
<dbReference type="Pfam" id="PF07065">
    <property type="entry name" value="D123"/>
    <property type="match status" value="1"/>
</dbReference>
<sequence>MAAKGREDWQLALGSQFVPRWKKVTCDRDFIASLLLTDGLHVRPSEVSFLETRVHAKNELDDDDDSFDVEDADVGFVTEPSFPVIESAIDSAIEELGGTVFPKLCKAPTDAAWISYTHDLRCKSADEVLTLLKCSERVTKYVSEHYRENWKSIQLELREWIDVHPGGEWRCFVRDGTFLAATPRDISCNVALTEQDVLRVKELLSGFFQSQKCLRGCLVMDIYIDANEHLWVFDVEDFSSSLSSSNNDEEGQQEEENFGLFSRQQIEDLFSLRDLSELPVLRRIASEESCLFHNRKKWTSGVPWELRTSCQAARQVVEEAVSFVKQESYNSHHHHHYQQQ</sequence>
<evidence type="ECO:0000313" key="2">
    <source>
        <dbReference type="EMBL" id="KAK4526972.1"/>
    </source>
</evidence>